<gene>
    <name evidence="2" type="ORF">H5V45_05905</name>
</gene>
<dbReference type="AlphaFoldDB" id="A0A7X0VA05"/>
<dbReference type="EMBL" id="JACKXE010000001">
    <property type="protein sequence ID" value="MBB6626850.1"/>
    <property type="molecule type" value="Genomic_DNA"/>
</dbReference>
<organism evidence="2 3">
    <name type="scientific">Nocardioides luti</name>
    <dbReference type="NCBI Taxonomy" id="2761101"/>
    <lineage>
        <taxon>Bacteria</taxon>
        <taxon>Bacillati</taxon>
        <taxon>Actinomycetota</taxon>
        <taxon>Actinomycetes</taxon>
        <taxon>Propionibacteriales</taxon>
        <taxon>Nocardioidaceae</taxon>
        <taxon>Nocardioides</taxon>
    </lineage>
</organism>
<sequence>MDNLLLAITRVHLALVAPRRRDERGDVPGWVLITVMTAGLVMVIWGVAKGQLTSMLRDALDSVHD</sequence>
<keyword evidence="1" id="KW-1133">Transmembrane helix</keyword>
<evidence type="ECO:0000313" key="2">
    <source>
        <dbReference type="EMBL" id="MBB6626850.1"/>
    </source>
</evidence>
<proteinExistence type="predicted"/>
<name>A0A7X0VA05_9ACTN</name>
<dbReference type="Proteomes" id="UP000523955">
    <property type="component" value="Unassembled WGS sequence"/>
</dbReference>
<evidence type="ECO:0000256" key="1">
    <source>
        <dbReference type="SAM" id="Phobius"/>
    </source>
</evidence>
<keyword evidence="1" id="KW-0472">Membrane</keyword>
<dbReference type="RefSeq" id="WP_185252076.1">
    <property type="nucleotide sequence ID" value="NZ_JACKXE010000001.1"/>
</dbReference>
<feature type="transmembrane region" description="Helical" evidence="1">
    <location>
        <begin position="29"/>
        <end position="48"/>
    </location>
</feature>
<keyword evidence="1" id="KW-0812">Transmembrane</keyword>
<keyword evidence="3" id="KW-1185">Reference proteome</keyword>
<protein>
    <submittedName>
        <fullName evidence="2">Uncharacterized protein</fullName>
    </submittedName>
</protein>
<reference evidence="2 3" key="1">
    <citation type="submission" date="2020-08" db="EMBL/GenBank/DDBJ databases">
        <authorList>
            <person name="Seo M.-J."/>
        </authorList>
    </citation>
    <scope>NUCLEOTIDE SEQUENCE [LARGE SCALE GENOMIC DNA]</scope>
    <source>
        <strain evidence="2 3">KIGAM211</strain>
    </source>
</reference>
<comment type="caution">
    <text evidence="2">The sequence shown here is derived from an EMBL/GenBank/DDBJ whole genome shotgun (WGS) entry which is preliminary data.</text>
</comment>
<accession>A0A7X0VA05</accession>
<evidence type="ECO:0000313" key="3">
    <source>
        <dbReference type="Proteomes" id="UP000523955"/>
    </source>
</evidence>